<name>A0A6J4PY33_9CYAN</name>
<dbReference type="EMBL" id="CADCTZ010001861">
    <property type="protein sequence ID" value="CAA9426880.1"/>
    <property type="molecule type" value="Genomic_DNA"/>
</dbReference>
<dbReference type="AlphaFoldDB" id="A0A6J4PY33"/>
<sequence>MCFFRELYRVSLNPVASERASRGRGGRATISCPPRPTFSSVA</sequence>
<evidence type="ECO:0000256" key="1">
    <source>
        <dbReference type="SAM" id="MobiDB-lite"/>
    </source>
</evidence>
<organism evidence="2">
    <name type="scientific">uncultured Microcoleus sp</name>
    <dbReference type="NCBI Taxonomy" id="259945"/>
    <lineage>
        <taxon>Bacteria</taxon>
        <taxon>Bacillati</taxon>
        <taxon>Cyanobacteriota</taxon>
        <taxon>Cyanophyceae</taxon>
        <taxon>Oscillatoriophycideae</taxon>
        <taxon>Oscillatoriales</taxon>
        <taxon>Microcoleaceae</taxon>
        <taxon>Microcoleus</taxon>
        <taxon>environmental samples</taxon>
    </lineage>
</organism>
<proteinExistence type="predicted"/>
<feature type="region of interest" description="Disordered" evidence="1">
    <location>
        <begin position="16"/>
        <end position="42"/>
    </location>
</feature>
<evidence type="ECO:0000313" key="2">
    <source>
        <dbReference type="EMBL" id="CAA9426880.1"/>
    </source>
</evidence>
<gene>
    <name evidence="2" type="ORF">AVDCRST_MAG84-7547</name>
</gene>
<accession>A0A6J4PY33</accession>
<reference evidence="2" key="1">
    <citation type="submission" date="2020-02" db="EMBL/GenBank/DDBJ databases">
        <authorList>
            <person name="Meier V. D."/>
        </authorList>
    </citation>
    <scope>NUCLEOTIDE SEQUENCE</scope>
    <source>
        <strain evidence="2">AVDCRST_MAG84</strain>
    </source>
</reference>
<protein>
    <submittedName>
        <fullName evidence="2">Uncharacterized protein</fullName>
    </submittedName>
</protein>